<sequence length="519" mass="57178">MISSLAYVQTLLTIGAFVLQVGSSKPQRVLAASRCELITVDECKDLPYNDTRFPNLVGDESEEDAENGFSTFDPLIKIRCSSQLKFFLCSIYFPMCTDKVPIAIGPCRPLCERVRMKCEPLLKEFGFPWPLSMNCSKFPPENNHDAMCMKGPASDEDVPMANEEPPFESNDNSLTTVRCTQPNTIYMNRTAQCVPLCHSNHGYTKEERESASTALFIMSLLCTALTSVCLLTLCTRRQCLVALPELSLLFCTISFALSALVYLFSLLYREQISCMEYTSKSIFVVGGVQHIPCTTAAVFLYYFGTTGRLWWFVLCCTWNRYTQRSQQNSDSLVLRTHVLAWGVPLGIVMLALIAQSVNADPLSGMCLVGGGNRIIEAVFVSLRELILLLCCLVPLFFGCLALIGSAPANDHSVASSGLLASLYPMAAAFLLLSSLQYVLSPAVSGWNTVAAVKLLADPLLGILASIGCLFQILYNIFNANRSPLVDKHGYQPAVPHIPQPSVPATTYSMSRYPEQRPLC</sequence>
<dbReference type="InterPro" id="IPR000539">
    <property type="entry name" value="Frizzled/Smoothened_7TM"/>
</dbReference>
<evidence type="ECO:0000313" key="15">
    <source>
        <dbReference type="WBParaSite" id="PgB12X_g049_t02"/>
    </source>
</evidence>
<organism evidence="14 15">
    <name type="scientific">Parascaris univalens</name>
    <name type="common">Nematode worm</name>
    <dbReference type="NCBI Taxonomy" id="6257"/>
    <lineage>
        <taxon>Eukaryota</taxon>
        <taxon>Metazoa</taxon>
        <taxon>Ecdysozoa</taxon>
        <taxon>Nematoda</taxon>
        <taxon>Chromadorea</taxon>
        <taxon>Rhabditida</taxon>
        <taxon>Spirurina</taxon>
        <taxon>Ascaridomorpha</taxon>
        <taxon>Ascaridoidea</taxon>
        <taxon>Ascarididae</taxon>
        <taxon>Parascaris</taxon>
    </lineage>
</organism>
<comment type="similarity">
    <text evidence="2">Belongs to the G-protein coupled receptor Fz/Smo family.</text>
</comment>
<feature type="transmembrane region" description="Helical" evidence="10">
    <location>
        <begin position="288"/>
        <end position="311"/>
    </location>
</feature>
<reference evidence="15" key="1">
    <citation type="submission" date="2022-11" db="UniProtKB">
        <authorList>
            <consortium name="WormBaseParasite"/>
        </authorList>
    </citation>
    <scope>IDENTIFICATION</scope>
</reference>
<feature type="transmembrane region" description="Helical" evidence="10">
    <location>
        <begin position="332"/>
        <end position="354"/>
    </location>
</feature>
<evidence type="ECO:0000259" key="12">
    <source>
        <dbReference type="PROSITE" id="PS50038"/>
    </source>
</evidence>
<protein>
    <submittedName>
        <fullName evidence="15">Frizzled-4</fullName>
    </submittedName>
</protein>
<feature type="disulfide bond" evidence="9">
    <location>
        <begin position="43"/>
        <end position="89"/>
    </location>
</feature>
<evidence type="ECO:0000256" key="8">
    <source>
        <dbReference type="ARBA" id="ARBA00023170"/>
    </source>
</evidence>
<evidence type="ECO:0000256" key="2">
    <source>
        <dbReference type="ARBA" id="ARBA00008077"/>
    </source>
</evidence>
<evidence type="ECO:0000256" key="9">
    <source>
        <dbReference type="PROSITE-ProRule" id="PRU00090"/>
    </source>
</evidence>
<proteinExistence type="inferred from homology"/>
<feature type="disulfide bond" evidence="9">
    <location>
        <begin position="111"/>
        <end position="135"/>
    </location>
</feature>
<evidence type="ECO:0000256" key="3">
    <source>
        <dbReference type="ARBA" id="ARBA00022473"/>
    </source>
</evidence>
<keyword evidence="6 10" id="KW-0472">Membrane</keyword>
<dbReference type="PROSITE" id="PS50261">
    <property type="entry name" value="G_PROTEIN_RECEP_F2_4"/>
    <property type="match status" value="1"/>
</dbReference>
<dbReference type="InterPro" id="IPR015526">
    <property type="entry name" value="Frizzled/SFRP"/>
</dbReference>
<feature type="transmembrane region" description="Helical" evidence="10">
    <location>
        <begin position="246"/>
        <end position="268"/>
    </location>
</feature>
<keyword evidence="11" id="KW-0732">Signal</keyword>
<dbReference type="GO" id="GO:0017147">
    <property type="term" value="F:Wnt-protein binding"/>
    <property type="evidence" value="ECO:0007669"/>
    <property type="project" value="TreeGrafter"/>
</dbReference>
<dbReference type="FunFam" id="1.10.2000.10:FF:000037">
    <property type="match status" value="1"/>
</dbReference>
<dbReference type="Pfam" id="PF01392">
    <property type="entry name" value="Fz"/>
    <property type="match status" value="1"/>
</dbReference>
<dbReference type="InterPro" id="IPR017981">
    <property type="entry name" value="GPCR_2-like_7TM"/>
</dbReference>
<evidence type="ECO:0000256" key="10">
    <source>
        <dbReference type="SAM" id="Phobius"/>
    </source>
</evidence>
<keyword evidence="7 9" id="KW-1015">Disulfide bond</keyword>
<dbReference type="SMART" id="SM01330">
    <property type="entry name" value="Frizzled"/>
    <property type="match status" value="1"/>
</dbReference>
<dbReference type="InterPro" id="IPR036790">
    <property type="entry name" value="Frizzled_dom_sf"/>
</dbReference>
<feature type="chain" id="PRO_5037984939" evidence="11">
    <location>
        <begin position="27"/>
        <end position="519"/>
    </location>
</feature>
<dbReference type="SUPFAM" id="SSF63501">
    <property type="entry name" value="Frizzled cysteine-rich domain"/>
    <property type="match status" value="1"/>
</dbReference>
<feature type="disulfide bond" evidence="9">
    <location>
        <begin position="35"/>
        <end position="96"/>
    </location>
</feature>
<dbReference type="Pfam" id="PF01534">
    <property type="entry name" value="Frizzled"/>
    <property type="match status" value="1"/>
</dbReference>
<feature type="domain" description="G-protein coupled receptors family 2 profile 2" evidence="13">
    <location>
        <begin position="208"/>
        <end position="369"/>
    </location>
</feature>
<evidence type="ECO:0000256" key="6">
    <source>
        <dbReference type="ARBA" id="ARBA00023136"/>
    </source>
</evidence>
<feature type="disulfide bond" evidence="9">
    <location>
        <begin position="107"/>
        <end position="148"/>
    </location>
</feature>
<evidence type="ECO:0000256" key="5">
    <source>
        <dbReference type="ARBA" id="ARBA00022989"/>
    </source>
</evidence>
<accession>A0A914ZPP6</accession>
<dbReference type="Gene3D" id="1.20.1070.10">
    <property type="entry name" value="Rhodopsin 7-helix transmembrane proteins"/>
    <property type="match status" value="1"/>
</dbReference>
<dbReference type="InterPro" id="IPR020067">
    <property type="entry name" value="Frizzled_dom"/>
</dbReference>
<dbReference type="Gene3D" id="1.10.2000.10">
    <property type="entry name" value="Frizzled cysteine-rich domain"/>
    <property type="match status" value="1"/>
</dbReference>
<evidence type="ECO:0000256" key="7">
    <source>
        <dbReference type="ARBA" id="ARBA00023157"/>
    </source>
</evidence>
<evidence type="ECO:0000256" key="11">
    <source>
        <dbReference type="SAM" id="SignalP"/>
    </source>
</evidence>
<feature type="transmembrane region" description="Helical" evidence="10">
    <location>
        <begin position="385"/>
        <end position="406"/>
    </location>
</feature>
<evidence type="ECO:0000313" key="14">
    <source>
        <dbReference type="Proteomes" id="UP000887569"/>
    </source>
</evidence>
<feature type="transmembrane region" description="Helical" evidence="10">
    <location>
        <begin position="459"/>
        <end position="477"/>
    </location>
</feature>
<dbReference type="GO" id="GO:0060070">
    <property type="term" value="P:canonical Wnt signaling pathway"/>
    <property type="evidence" value="ECO:0007669"/>
    <property type="project" value="TreeGrafter"/>
</dbReference>
<dbReference type="SMART" id="SM00063">
    <property type="entry name" value="FRI"/>
    <property type="match status" value="1"/>
</dbReference>
<dbReference type="WBParaSite" id="PgB12X_g049_t02">
    <property type="protein sequence ID" value="PgB12X_g049_t02"/>
    <property type="gene ID" value="PgB12X_g049"/>
</dbReference>
<keyword evidence="5 10" id="KW-1133">Transmembrane helix</keyword>
<keyword evidence="8" id="KW-0675">Receptor</keyword>
<dbReference type="PROSITE" id="PS50038">
    <property type="entry name" value="FZ"/>
    <property type="match status" value="1"/>
</dbReference>
<evidence type="ECO:0000256" key="4">
    <source>
        <dbReference type="ARBA" id="ARBA00022692"/>
    </source>
</evidence>
<dbReference type="GO" id="GO:0035567">
    <property type="term" value="P:non-canonical Wnt signaling pathway"/>
    <property type="evidence" value="ECO:0007669"/>
    <property type="project" value="TreeGrafter"/>
</dbReference>
<feature type="disulfide bond" evidence="9">
    <location>
        <begin position="80"/>
        <end position="118"/>
    </location>
</feature>
<feature type="transmembrane region" description="Helical" evidence="10">
    <location>
        <begin position="418"/>
        <end position="439"/>
    </location>
</feature>
<name>A0A914ZPP6_PARUN</name>
<dbReference type="AlphaFoldDB" id="A0A914ZPP6"/>
<evidence type="ECO:0000259" key="13">
    <source>
        <dbReference type="PROSITE" id="PS50261"/>
    </source>
</evidence>
<keyword evidence="3" id="KW-0217">Developmental protein</keyword>
<dbReference type="PRINTS" id="PR00489">
    <property type="entry name" value="FRIZZLED"/>
</dbReference>
<feature type="transmembrane region" description="Helical" evidence="10">
    <location>
        <begin position="214"/>
        <end position="234"/>
    </location>
</feature>
<evidence type="ECO:0000256" key="1">
    <source>
        <dbReference type="ARBA" id="ARBA00004141"/>
    </source>
</evidence>
<keyword evidence="4 10" id="KW-0812">Transmembrane</keyword>
<dbReference type="GO" id="GO:0042813">
    <property type="term" value="F:Wnt receptor activity"/>
    <property type="evidence" value="ECO:0007669"/>
    <property type="project" value="TreeGrafter"/>
</dbReference>
<dbReference type="GO" id="GO:0005886">
    <property type="term" value="C:plasma membrane"/>
    <property type="evidence" value="ECO:0007669"/>
    <property type="project" value="TreeGrafter"/>
</dbReference>
<feature type="domain" description="FZ" evidence="12">
    <location>
        <begin position="30"/>
        <end position="151"/>
    </location>
</feature>
<dbReference type="PANTHER" id="PTHR11309:SF23">
    <property type="entry name" value="FRIZZLED-4"/>
    <property type="match status" value="1"/>
</dbReference>
<feature type="signal peptide" evidence="11">
    <location>
        <begin position="1"/>
        <end position="26"/>
    </location>
</feature>
<dbReference type="PANTHER" id="PTHR11309">
    <property type="entry name" value="FRIZZLED"/>
    <property type="match status" value="1"/>
</dbReference>
<comment type="subcellular location">
    <subcellularLocation>
        <location evidence="1">Membrane</location>
        <topology evidence="1">Multi-pass membrane protein</topology>
    </subcellularLocation>
</comment>
<dbReference type="Proteomes" id="UP000887569">
    <property type="component" value="Unplaced"/>
</dbReference>
<keyword evidence="14" id="KW-1185">Reference proteome</keyword>